<dbReference type="InterPro" id="IPR009736">
    <property type="entry name" value="DUF1307"/>
</dbReference>
<dbReference type="InterPro" id="IPR036699">
    <property type="entry name" value="YehR-like_sf"/>
</dbReference>
<dbReference type="PROSITE" id="PS51257">
    <property type="entry name" value="PROKAR_LIPOPROTEIN"/>
    <property type="match status" value="1"/>
</dbReference>
<dbReference type="SUPFAM" id="SSF160704">
    <property type="entry name" value="YehR-like"/>
    <property type="match status" value="1"/>
</dbReference>
<dbReference type="Proteomes" id="UP001501461">
    <property type="component" value="Unassembled WGS sequence"/>
</dbReference>
<evidence type="ECO:0000256" key="1">
    <source>
        <dbReference type="SAM" id="SignalP"/>
    </source>
</evidence>
<name>A0ABN2UPJ8_9MICC</name>
<dbReference type="Gene3D" id="3.30.1830.10">
    <property type="entry name" value="YehR-like"/>
    <property type="match status" value="1"/>
</dbReference>
<dbReference type="EMBL" id="BAAAMN010000034">
    <property type="protein sequence ID" value="GAA2037714.1"/>
    <property type="molecule type" value="Genomic_DNA"/>
</dbReference>
<reference evidence="2 3" key="1">
    <citation type="journal article" date="2019" name="Int. J. Syst. Evol. Microbiol.">
        <title>The Global Catalogue of Microorganisms (GCM) 10K type strain sequencing project: providing services to taxonomists for standard genome sequencing and annotation.</title>
        <authorList>
            <consortium name="The Broad Institute Genomics Platform"/>
            <consortium name="The Broad Institute Genome Sequencing Center for Infectious Disease"/>
            <person name="Wu L."/>
            <person name="Ma J."/>
        </authorList>
    </citation>
    <scope>NUCLEOTIDE SEQUENCE [LARGE SCALE GENOMIC DNA]</scope>
    <source>
        <strain evidence="2 3">JCM 13595</strain>
    </source>
</reference>
<dbReference type="Pfam" id="PF06998">
    <property type="entry name" value="DUF1307"/>
    <property type="match status" value="1"/>
</dbReference>
<feature type="chain" id="PRO_5046569111" evidence="1">
    <location>
        <begin position="29"/>
        <end position="86"/>
    </location>
</feature>
<feature type="signal peptide" evidence="1">
    <location>
        <begin position="1"/>
        <end position="28"/>
    </location>
</feature>
<keyword evidence="3" id="KW-1185">Reference proteome</keyword>
<evidence type="ECO:0000313" key="2">
    <source>
        <dbReference type="EMBL" id="GAA2037714.1"/>
    </source>
</evidence>
<comment type="caution">
    <text evidence="2">The sequence shown here is derived from an EMBL/GenBank/DDBJ whole genome shotgun (WGS) entry which is preliminary data.</text>
</comment>
<evidence type="ECO:0000313" key="3">
    <source>
        <dbReference type="Proteomes" id="UP001501461"/>
    </source>
</evidence>
<proteinExistence type="predicted"/>
<organism evidence="2 3">
    <name type="scientific">Yaniella flava</name>
    <dbReference type="NCBI Taxonomy" id="287930"/>
    <lineage>
        <taxon>Bacteria</taxon>
        <taxon>Bacillati</taxon>
        <taxon>Actinomycetota</taxon>
        <taxon>Actinomycetes</taxon>
        <taxon>Micrococcales</taxon>
        <taxon>Micrococcaceae</taxon>
        <taxon>Yaniella</taxon>
    </lineage>
</organism>
<accession>A0ABN2UPJ8</accession>
<dbReference type="RefSeq" id="WP_343957732.1">
    <property type="nucleotide sequence ID" value="NZ_BAAAMN010000034.1"/>
</dbReference>
<gene>
    <name evidence="2" type="ORF">GCM10009720_17740</name>
</gene>
<keyword evidence="1" id="KW-0732">Signal</keyword>
<sequence length="86" mass="9082">MNATTRRVAKKFTALAALPIAAALTLSACGEEETETSFTNSQNGIEITMTYTAVGDEVTKQTTTNEIDYEAAGLGGKEEAGFTEVE</sequence>
<protein>
    <submittedName>
        <fullName evidence="2">Uncharacterized protein</fullName>
    </submittedName>
</protein>